<dbReference type="InterPro" id="IPR050232">
    <property type="entry name" value="FBL13/AtMIF1-like"/>
</dbReference>
<dbReference type="InterPro" id="IPR053781">
    <property type="entry name" value="F-box_AtFBL13-like"/>
</dbReference>
<dbReference type="SUPFAM" id="SSF52047">
    <property type="entry name" value="RNI-like"/>
    <property type="match status" value="1"/>
</dbReference>
<gene>
    <name evidence="3" type="ORF">IFM89_023048</name>
</gene>
<feature type="domain" description="FBD" evidence="2">
    <location>
        <begin position="373"/>
        <end position="448"/>
    </location>
</feature>
<name>A0A835M3V1_9MAGN</name>
<dbReference type="SMART" id="SM00579">
    <property type="entry name" value="FBD"/>
    <property type="match status" value="1"/>
</dbReference>
<dbReference type="SMART" id="SM00256">
    <property type="entry name" value="FBOX"/>
    <property type="match status" value="1"/>
</dbReference>
<protein>
    <recommendedName>
        <fullName evidence="5">F-box domain-containing protein</fullName>
    </recommendedName>
</protein>
<dbReference type="SUPFAM" id="SSF81383">
    <property type="entry name" value="F-box domain"/>
    <property type="match status" value="1"/>
</dbReference>
<comment type="caution">
    <text evidence="3">The sequence shown here is derived from an EMBL/GenBank/DDBJ whole genome shotgun (WGS) entry which is preliminary data.</text>
</comment>
<dbReference type="OrthoDB" id="612216at2759"/>
<dbReference type="InterPro" id="IPR055411">
    <property type="entry name" value="LRR_FXL15/At3g58940/PEG3-like"/>
</dbReference>
<dbReference type="PANTHER" id="PTHR31900:SF34">
    <property type="entry name" value="EMB|CAB62440.1-RELATED"/>
    <property type="match status" value="1"/>
</dbReference>
<evidence type="ECO:0000313" key="4">
    <source>
        <dbReference type="Proteomes" id="UP000631114"/>
    </source>
</evidence>
<accession>A0A835M3V1</accession>
<dbReference type="InterPro" id="IPR032675">
    <property type="entry name" value="LRR_dom_sf"/>
</dbReference>
<evidence type="ECO:0000259" key="2">
    <source>
        <dbReference type="SMART" id="SM00579"/>
    </source>
</evidence>
<evidence type="ECO:0008006" key="5">
    <source>
        <dbReference type="Google" id="ProtNLM"/>
    </source>
</evidence>
<evidence type="ECO:0000313" key="3">
    <source>
        <dbReference type="EMBL" id="KAF9615397.1"/>
    </source>
</evidence>
<dbReference type="EMBL" id="JADFTS010000003">
    <property type="protein sequence ID" value="KAF9615397.1"/>
    <property type="molecule type" value="Genomic_DNA"/>
</dbReference>
<feature type="domain" description="F-box" evidence="1">
    <location>
        <begin position="26"/>
        <end position="66"/>
    </location>
</feature>
<dbReference type="InterPro" id="IPR036047">
    <property type="entry name" value="F-box-like_dom_sf"/>
</dbReference>
<dbReference type="CDD" id="cd22160">
    <property type="entry name" value="F-box_AtFBL13-like"/>
    <property type="match status" value="1"/>
</dbReference>
<dbReference type="InterPro" id="IPR006566">
    <property type="entry name" value="FBD"/>
</dbReference>
<keyword evidence="4" id="KW-1185">Reference proteome</keyword>
<sequence length="455" mass="53286">MDMRKTLCVTNGRHQLGQSEDIISNLNEDVILYILSFLDIKAAVVTSLLSRRWRYLWSSLRVLNFDQRFYPWFKKYPFKNSLDKVINVLRNVQEIHLKLSSELPQCIFNWKSLRVLKLKGVDGFLWLRNPHSVDLPLLKSLHLTRVVLDMTLVNDCLSKCPALEVLSLKCCEFMHLEDLIVSSPQLKKLVIITYDQNYGCFKHYDTKIWAPKLTFLKVRDYISKRFSLDNLSSLESAVIDLKVNEHFVPLGTKQENAKRVIQVLEGLCHAESLTLSASSLEMFSSALKIQRMSSQFSNLRHFKLTSSPNDACDLLQLLMDSPNIKTLLLKMTWTNFNSYQGRLYWDEVITVCFQPSFYSTIMEANWEEWLQFQCLLEHLESVEIRNFLGCENEVRLLIVLLQKATALRKIKIVLAQVWPHSREKMMWVVWKILQRVPRASQNIMLEFVNFRVLKL</sequence>
<proteinExistence type="predicted"/>
<dbReference type="Gene3D" id="3.80.10.10">
    <property type="entry name" value="Ribonuclease Inhibitor"/>
    <property type="match status" value="1"/>
</dbReference>
<dbReference type="Pfam" id="PF00646">
    <property type="entry name" value="F-box"/>
    <property type="match status" value="1"/>
</dbReference>
<dbReference type="InterPro" id="IPR001810">
    <property type="entry name" value="F-box_dom"/>
</dbReference>
<evidence type="ECO:0000259" key="1">
    <source>
        <dbReference type="SMART" id="SM00256"/>
    </source>
</evidence>
<dbReference type="Pfam" id="PF24758">
    <property type="entry name" value="LRR_At5g56370"/>
    <property type="match status" value="1"/>
</dbReference>
<organism evidence="3 4">
    <name type="scientific">Coptis chinensis</name>
    <dbReference type="NCBI Taxonomy" id="261450"/>
    <lineage>
        <taxon>Eukaryota</taxon>
        <taxon>Viridiplantae</taxon>
        <taxon>Streptophyta</taxon>
        <taxon>Embryophyta</taxon>
        <taxon>Tracheophyta</taxon>
        <taxon>Spermatophyta</taxon>
        <taxon>Magnoliopsida</taxon>
        <taxon>Ranunculales</taxon>
        <taxon>Ranunculaceae</taxon>
        <taxon>Coptidoideae</taxon>
        <taxon>Coptis</taxon>
    </lineage>
</organism>
<dbReference type="AlphaFoldDB" id="A0A835M3V1"/>
<dbReference type="Pfam" id="PF08387">
    <property type="entry name" value="FBD"/>
    <property type="match status" value="1"/>
</dbReference>
<dbReference type="Proteomes" id="UP000631114">
    <property type="component" value="Unassembled WGS sequence"/>
</dbReference>
<reference evidence="3 4" key="1">
    <citation type="submission" date="2020-10" db="EMBL/GenBank/DDBJ databases">
        <title>The Coptis chinensis genome and diversification of protoberbering-type alkaloids.</title>
        <authorList>
            <person name="Wang B."/>
            <person name="Shu S."/>
            <person name="Song C."/>
            <person name="Liu Y."/>
        </authorList>
    </citation>
    <scope>NUCLEOTIDE SEQUENCE [LARGE SCALE GENOMIC DNA]</scope>
    <source>
        <strain evidence="3">HL-2020</strain>
        <tissue evidence="3">Leaf</tissue>
    </source>
</reference>
<dbReference type="Gene3D" id="1.20.1280.50">
    <property type="match status" value="1"/>
</dbReference>
<dbReference type="PANTHER" id="PTHR31900">
    <property type="entry name" value="F-BOX/RNI SUPERFAMILY PROTEIN-RELATED"/>
    <property type="match status" value="1"/>
</dbReference>